<name>A0A1W1WKV7_SULTA</name>
<dbReference type="Pfam" id="PF24755">
    <property type="entry name" value="SpoVR_C"/>
    <property type="match status" value="1"/>
</dbReference>
<feature type="domain" description="SpoVR protein-like N-terminal" evidence="1">
    <location>
        <begin position="7"/>
        <end position="160"/>
    </location>
</feature>
<dbReference type="PANTHER" id="PTHR30029:SF2">
    <property type="entry name" value="STAGE V SPORULATION PROTEIN R"/>
    <property type="match status" value="1"/>
</dbReference>
<proteinExistence type="predicted"/>
<dbReference type="InterPro" id="IPR007390">
    <property type="entry name" value="Spore_V_R"/>
</dbReference>
<evidence type="ECO:0000313" key="3">
    <source>
        <dbReference type="EMBL" id="SMC06650.1"/>
    </source>
</evidence>
<dbReference type="InterPro" id="IPR057008">
    <property type="entry name" value="SpoVR-like_C"/>
</dbReference>
<dbReference type="RefSeq" id="WP_020373035.1">
    <property type="nucleotide sequence ID" value="NZ_FWWY01000001.1"/>
</dbReference>
<protein>
    <submittedName>
        <fullName evidence="3">Stage V sporulation protein R</fullName>
    </submittedName>
</protein>
<dbReference type="OrthoDB" id="9784270at2"/>
<evidence type="ECO:0000259" key="1">
    <source>
        <dbReference type="Pfam" id="PF04293"/>
    </source>
</evidence>
<gene>
    <name evidence="3" type="ORF">SAMN00768000_2933</name>
</gene>
<keyword evidence="4" id="KW-1185">Reference proteome</keyword>
<evidence type="ECO:0000259" key="2">
    <source>
        <dbReference type="Pfam" id="PF24755"/>
    </source>
</evidence>
<dbReference type="InterPro" id="IPR056174">
    <property type="entry name" value="SpoVR_N"/>
</dbReference>
<accession>A0A1W1WKV7</accession>
<dbReference type="PANTHER" id="PTHR30029">
    <property type="entry name" value="STAGE V SPORULATION PROTEIN R"/>
    <property type="match status" value="1"/>
</dbReference>
<sequence>MERVYPRDEDIQKLARDAGLDPLPVCFEDVPPSVLYEYAAYLLPGRFSHWSFGKHYHMLKTSYEYGFSKIYELVLDTYPAYAFVLAHNSPLENLMVRCHVMGHADFFGNNFLFQTDKKHILMIVRAHARRIRHYECLYGVDVVERFLDAVLSIADHVAYSIPEFGSARLWRSEHHDFDPEDILGFISHHSPVLQGWQRDITSMVAMEMAYFWPHRRTKIINEGWAALWHEYLMQHMDLDEADYWDFARLHAQILSPNRQQINPYALGYAIFQGIVRRKGMHEAFMVRKIHDDMSLIRNYLTPDIAQDLGLFIYEKKDGMVREIGRDFKDIRQYLLQRLTHGGLPLIHVQDGDFHHRGELYLYHVHDGQDLDLLYAERTLAYVYQLWGRPIFLETLHDERRVILQYDGMVHTRLMS</sequence>
<organism evidence="3 4">
    <name type="scientific">Sulfobacillus thermosulfidooxidans (strain DSM 9293 / VKM B-1269 / AT-1)</name>
    <dbReference type="NCBI Taxonomy" id="929705"/>
    <lineage>
        <taxon>Bacteria</taxon>
        <taxon>Bacillati</taxon>
        <taxon>Bacillota</taxon>
        <taxon>Clostridia</taxon>
        <taxon>Eubacteriales</taxon>
        <taxon>Clostridiales Family XVII. Incertae Sedis</taxon>
        <taxon>Sulfobacillus</taxon>
    </lineage>
</organism>
<dbReference type="EMBL" id="FWWY01000001">
    <property type="protein sequence ID" value="SMC06650.1"/>
    <property type="molecule type" value="Genomic_DNA"/>
</dbReference>
<dbReference type="STRING" id="28034.BFX07_12980"/>
<feature type="domain" description="SpoVR-like C-terminal" evidence="2">
    <location>
        <begin position="344"/>
        <end position="396"/>
    </location>
</feature>
<dbReference type="Proteomes" id="UP000192660">
    <property type="component" value="Unassembled WGS sequence"/>
</dbReference>
<dbReference type="AlphaFoldDB" id="A0A1W1WKV7"/>
<reference evidence="4" key="1">
    <citation type="submission" date="2017-04" db="EMBL/GenBank/DDBJ databases">
        <authorList>
            <person name="Varghese N."/>
            <person name="Submissions S."/>
        </authorList>
    </citation>
    <scope>NUCLEOTIDE SEQUENCE [LARGE SCALE GENOMIC DNA]</scope>
    <source>
        <strain evidence="4">DSM 9293</strain>
    </source>
</reference>
<dbReference type="Pfam" id="PF04293">
    <property type="entry name" value="SpoVR"/>
    <property type="match status" value="2"/>
</dbReference>
<feature type="domain" description="SpoVR protein-like N-terminal" evidence="1">
    <location>
        <begin position="179"/>
        <end position="341"/>
    </location>
</feature>
<evidence type="ECO:0000313" key="4">
    <source>
        <dbReference type="Proteomes" id="UP000192660"/>
    </source>
</evidence>